<dbReference type="SUPFAM" id="SSF56235">
    <property type="entry name" value="N-terminal nucleophile aminohydrolases (Ntn hydrolases)"/>
    <property type="match status" value="1"/>
</dbReference>
<dbReference type="GO" id="GO:0004252">
    <property type="term" value="F:serine-type endopeptidase activity"/>
    <property type="evidence" value="ECO:0007669"/>
    <property type="project" value="InterPro"/>
</dbReference>
<dbReference type="InterPro" id="IPR001353">
    <property type="entry name" value="Proteasome_sua/b"/>
</dbReference>
<dbReference type="FunFam" id="2.40.10.10:FF:000002">
    <property type="entry name" value="Transmembrane protease serine"/>
    <property type="match status" value="1"/>
</dbReference>
<feature type="domain" description="Peptidase S1" evidence="3">
    <location>
        <begin position="1"/>
        <end position="114"/>
    </location>
</feature>
<dbReference type="InterPro" id="IPR009003">
    <property type="entry name" value="Peptidase_S1_PA"/>
</dbReference>
<dbReference type="Gene3D" id="3.60.20.10">
    <property type="entry name" value="Glutamine Phosphoribosylpyrophosphate, subunit 1, domain 1"/>
    <property type="match status" value="1"/>
</dbReference>
<reference evidence="4 5" key="1">
    <citation type="submission" date="2017-03" db="EMBL/GenBank/DDBJ databases">
        <title>Genome Survey of Euroglyphus maynei.</title>
        <authorList>
            <person name="Arlian L.G."/>
            <person name="Morgan M.S."/>
            <person name="Rider S.D."/>
        </authorList>
    </citation>
    <scope>NUCLEOTIDE SEQUENCE [LARGE SCALE GENOMIC DNA]</scope>
    <source>
        <strain evidence="4">Arlian Lab</strain>
        <tissue evidence="4">Whole body</tissue>
    </source>
</reference>
<evidence type="ECO:0000313" key="5">
    <source>
        <dbReference type="Proteomes" id="UP000194236"/>
    </source>
</evidence>
<protein>
    <recommendedName>
        <fullName evidence="3">Peptidase S1 domain-containing protein</fullName>
    </recommendedName>
</protein>
<dbReference type="InterPro" id="IPR033116">
    <property type="entry name" value="TRYPSIN_SER"/>
</dbReference>
<evidence type="ECO:0000256" key="2">
    <source>
        <dbReference type="ARBA" id="ARBA00024195"/>
    </source>
</evidence>
<dbReference type="PANTHER" id="PTHR24253">
    <property type="entry name" value="TRANSMEMBRANE PROTEASE SERINE"/>
    <property type="match status" value="1"/>
</dbReference>
<dbReference type="AlphaFoldDB" id="A0A1Y3AUJ0"/>
<accession>A0A1Y3AUJ0</accession>
<dbReference type="InterPro" id="IPR001254">
    <property type="entry name" value="Trypsin_dom"/>
</dbReference>
<dbReference type="PROSITE" id="PS00135">
    <property type="entry name" value="TRYPSIN_SER"/>
    <property type="match status" value="1"/>
</dbReference>
<dbReference type="PANTHER" id="PTHR24253:SF66">
    <property type="entry name" value="SERINE PROTEINASE STUBBLE"/>
    <property type="match status" value="1"/>
</dbReference>
<evidence type="ECO:0000256" key="1">
    <source>
        <dbReference type="ARBA" id="ARBA00023157"/>
    </source>
</evidence>
<dbReference type="Gene3D" id="2.40.10.10">
    <property type="entry name" value="Trypsin-like serine proteases"/>
    <property type="match status" value="1"/>
</dbReference>
<evidence type="ECO:0000313" key="4">
    <source>
        <dbReference type="EMBL" id="OTF72150.1"/>
    </source>
</evidence>
<dbReference type="PROSITE" id="PS50240">
    <property type="entry name" value="TRYPSIN_DOM"/>
    <property type="match status" value="1"/>
</dbReference>
<dbReference type="SUPFAM" id="SSF50494">
    <property type="entry name" value="Trypsin-like serine proteases"/>
    <property type="match status" value="1"/>
</dbReference>
<dbReference type="OrthoDB" id="93664at2759"/>
<comment type="similarity">
    <text evidence="2">Belongs to the peptidase S1 family. CLIP subfamily.</text>
</comment>
<name>A0A1Y3AUJ0_EURMA</name>
<dbReference type="GO" id="GO:0051603">
    <property type="term" value="P:proteolysis involved in protein catabolic process"/>
    <property type="evidence" value="ECO:0007669"/>
    <property type="project" value="InterPro"/>
</dbReference>
<evidence type="ECO:0000259" key="3">
    <source>
        <dbReference type="PROSITE" id="PS50240"/>
    </source>
</evidence>
<keyword evidence="1" id="KW-1015">Disulfide bond</keyword>
<dbReference type="Pfam" id="PF00089">
    <property type="entry name" value="Trypsin"/>
    <property type="match status" value="1"/>
</dbReference>
<dbReference type="GO" id="GO:0005839">
    <property type="term" value="C:proteasome core complex"/>
    <property type="evidence" value="ECO:0007669"/>
    <property type="project" value="InterPro"/>
</dbReference>
<proteinExistence type="inferred from homology"/>
<comment type="caution">
    <text evidence="4">The sequence shown here is derived from an EMBL/GenBank/DDBJ whole genome shotgun (WGS) entry which is preliminary data.</text>
</comment>
<dbReference type="Pfam" id="PF00227">
    <property type="entry name" value="Proteasome"/>
    <property type="match status" value="1"/>
</dbReference>
<dbReference type="EMBL" id="MUJZ01057634">
    <property type="protein sequence ID" value="OTF72150.1"/>
    <property type="molecule type" value="Genomic_DNA"/>
</dbReference>
<organism evidence="4 5">
    <name type="scientific">Euroglyphus maynei</name>
    <name type="common">Mayne's house dust mite</name>
    <dbReference type="NCBI Taxonomy" id="6958"/>
    <lineage>
        <taxon>Eukaryota</taxon>
        <taxon>Metazoa</taxon>
        <taxon>Ecdysozoa</taxon>
        <taxon>Arthropoda</taxon>
        <taxon>Chelicerata</taxon>
        <taxon>Arachnida</taxon>
        <taxon>Acari</taxon>
        <taxon>Acariformes</taxon>
        <taxon>Sarcoptiformes</taxon>
        <taxon>Astigmata</taxon>
        <taxon>Psoroptidia</taxon>
        <taxon>Analgoidea</taxon>
        <taxon>Pyroglyphidae</taxon>
        <taxon>Pyroglyphinae</taxon>
        <taxon>Euroglyphus</taxon>
    </lineage>
</organism>
<keyword evidence="5" id="KW-1185">Reference proteome</keyword>
<dbReference type="InterPro" id="IPR029055">
    <property type="entry name" value="Ntn_hydrolases_N"/>
</dbReference>
<dbReference type="Proteomes" id="UP000194236">
    <property type="component" value="Unassembled WGS sequence"/>
</dbReference>
<gene>
    <name evidence="4" type="ORF">BLA29_003452</name>
</gene>
<sequence length="153" mass="16683">MIFTKNFPGGVLPTVLQEVRVPIISNDRCKNMFLSAGRHEYIPDIFMCAGYDAGGHDSCQGDSGGPLQVQQEDGHWFLAGIISWGIGCGEPSLPGVCRLYQVEYAMEAIQHAGTCLGILASDGIVLAAEKRNPNKLLDDVITSEKIYKLYEYG</sequence>
<dbReference type="InterPro" id="IPR043504">
    <property type="entry name" value="Peptidase_S1_PA_chymotrypsin"/>
</dbReference>